<evidence type="ECO:0000256" key="1">
    <source>
        <dbReference type="PROSITE-ProRule" id="PRU00176"/>
    </source>
</evidence>
<dbReference type="Proteomes" id="UP000235392">
    <property type="component" value="Unassembled WGS sequence"/>
</dbReference>
<dbReference type="Gene3D" id="3.30.70.330">
    <property type="match status" value="1"/>
</dbReference>
<evidence type="ECO:0000313" key="4">
    <source>
        <dbReference type="EMBL" id="PLW19170.1"/>
    </source>
</evidence>
<dbReference type="PROSITE" id="PS50102">
    <property type="entry name" value="RRM"/>
    <property type="match status" value="1"/>
</dbReference>
<dbReference type="SMART" id="SM00360">
    <property type="entry name" value="RRM"/>
    <property type="match status" value="1"/>
</dbReference>
<dbReference type="AlphaFoldDB" id="A0A2N5T0Z4"/>
<dbReference type="InterPro" id="IPR035979">
    <property type="entry name" value="RBD_domain_sf"/>
</dbReference>
<reference evidence="4 6" key="1">
    <citation type="submission" date="2017-11" db="EMBL/GenBank/DDBJ databases">
        <title>De novo assembly and phasing of dikaryotic genomes from two isolates of Puccinia coronata f. sp. avenae, the causal agent of oat crown rust.</title>
        <authorList>
            <person name="Miller M.E."/>
            <person name="Zhang Y."/>
            <person name="Omidvar V."/>
            <person name="Sperschneider J."/>
            <person name="Schwessinger B."/>
            <person name="Raley C."/>
            <person name="Palmer J.M."/>
            <person name="Garnica D."/>
            <person name="Upadhyaya N."/>
            <person name="Rathjen J."/>
            <person name="Taylor J.M."/>
            <person name="Park R.F."/>
            <person name="Dodds P.N."/>
            <person name="Hirsch C.D."/>
            <person name="Kianian S.F."/>
            <person name="Figueroa M."/>
        </authorList>
    </citation>
    <scope>NUCLEOTIDE SEQUENCE [LARGE SCALE GENOMIC DNA]</scope>
    <source>
        <strain evidence="4">12SD80</strain>
    </source>
</reference>
<dbReference type="InterPro" id="IPR050441">
    <property type="entry name" value="RBM"/>
</dbReference>
<dbReference type="SUPFAM" id="SSF54928">
    <property type="entry name" value="RNA-binding domain, RBD"/>
    <property type="match status" value="1"/>
</dbReference>
<accession>A0A2N5T0Z4</accession>
<name>A0A2N5T0Z4_9BASI</name>
<keyword evidence="1" id="KW-0694">RNA-binding</keyword>
<comment type="caution">
    <text evidence="4">The sequence shown here is derived from an EMBL/GenBank/DDBJ whole genome shotgun (WGS) entry which is preliminary data.</text>
</comment>
<dbReference type="GO" id="GO:0003723">
    <property type="term" value="F:RNA binding"/>
    <property type="evidence" value="ECO:0007669"/>
    <property type="project" value="UniProtKB-UniRule"/>
</dbReference>
<dbReference type="EMBL" id="PGCI01000719">
    <property type="protein sequence ID" value="PLW19170.1"/>
    <property type="molecule type" value="Genomic_DNA"/>
</dbReference>
<gene>
    <name evidence="5" type="ORF">PCASD_08248</name>
    <name evidence="4" type="ORF">PCASD_20536</name>
</gene>
<evidence type="ECO:0000313" key="5">
    <source>
        <dbReference type="EMBL" id="PLW38639.1"/>
    </source>
</evidence>
<dbReference type="FunFam" id="3.30.70.330:FF:000633">
    <property type="entry name" value="Unplaced genomic scaffold supercont2.4, whole genome shotgun sequence"/>
    <property type="match status" value="1"/>
</dbReference>
<evidence type="ECO:0000259" key="3">
    <source>
        <dbReference type="PROSITE" id="PS50102"/>
    </source>
</evidence>
<sequence>MPADSERLRSRSPVAYGGGSSRRSLSPSRPRDGPVNLRDRPIVAGPPVRPRHAPQDVQPTNVLGVFGLSIRTREADLEAEFSRYGKVEKVVIVYDQRSDRSRGFGFVTMRDVQDASACISELNGLDLHGRPIRVDYSVTTKPHQPTPALAIAAPRDMQVTEVVIVAMITVGMMHTVDTVVVVMMALTGAIVILTEGPLLGDRDMRTVHLVSAVDAARSRDPALQFPVALLAEARPGNMTNPPMVSFQMATVSASPLHPHRLQKLQGGDWDAGALDHCGESEPVMLVVKCSCKE</sequence>
<dbReference type="Pfam" id="PF00076">
    <property type="entry name" value="RRM_1"/>
    <property type="match status" value="1"/>
</dbReference>
<dbReference type="CDD" id="cd12363">
    <property type="entry name" value="RRM_TRA2"/>
    <property type="match status" value="1"/>
</dbReference>
<dbReference type="PANTHER" id="PTHR48034">
    <property type="entry name" value="TRANSFORMER-2 SEX-DETERMINING PROTEIN-RELATED"/>
    <property type="match status" value="1"/>
</dbReference>
<feature type="compositionally biased region" description="Basic and acidic residues" evidence="2">
    <location>
        <begin position="29"/>
        <end position="41"/>
    </location>
</feature>
<feature type="domain" description="RRM" evidence="3">
    <location>
        <begin position="61"/>
        <end position="139"/>
    </location>
</feature>
<evidence type="ECO:0000313" key="6">
    <source>
        <dbReference type="Proteomes" id="UP000235392"/>
    </source>
</evidence>
<dbReference type="InterPro" id="IPR012677">
    <property type="entry name" value="Nucleotide-bd_a/b_plait_sf"/>
</dbReference>
<proteinExistence type="predicted"/>
<dbReference type="EMBL" id="PGCI01000125">
    <property type="protein sequence ID" value="PLW38639.1"/>
    <property type="molecule type" value="Genomic_DNA"/>
</dbReference>
<protein>
    <recommendedName>
        <fullName evidence="3">RRM domain-containing protein</fullName>
    </recommendedName>
</protein>
<evidence type="ECO:0000256" key="2">
    <source>
        <dbReference type="SAM" id="MobiDB-lite"/>
    </source>
</evidence>
<organism evidence="4 6">
    <name type="scientific">Puccinia coronata f. sp. avenae</name>
    <dbReference type="NCBI Taxonomy" id="200324"/>
    <lineage>
        <taxon>Eukaryota</taxon>
        <taxon>Fungi</taxon>
        <taxon>Dikarya</taxon>
        <taxon>Basidiomycota</taxon>
        <taxon>Pucciniomycotina</taxon>
        <taxon>Pucciniomycetes</taxon>
        <taxon>Pucciniales</taxon>
        <taxon>Pucciniaceae</taxon>
        <taxon>Puccinia</taxon>
    </lineage>
</organism>
<feature type="region of interest" description="Disordered" evidence="2">
    <location>
        <begin position="1"/>
        <end position="57"/>
    </location>
</feature>
<dbReference type="InterPro" id="IPR000504">
    <property type="entry name" value="RRM_dom"/>
</dbReference>